<organism evidence="2">
    <name type="scientific">Blautia hansenii</name>
    <name type="common">Ruminococcus hansenii</name>
    <dbReference type="NCBI Taxonomy" id="1322"/>
    <lineage>
        <taxon>Bacteria</taxon>
        <taxon>Bacillati</taxon>
        <taxon>Bacillota</taxon>
        <taxon>Clostridia</taxon>
        <taxon>Lachnospirales</taxon>
        <taxon>Lachnospiraceae</taxon>
        <taxon>Blautia</taxon>
    </lineage>
</organism>
<evidence type="ECO:0000256" key="1">
    <source>
        <dbReference type="SAM" id="Phobius"/>
    </source>
</evidence>
<keyword evidence="1" id="KW-0472">Membrane</keyword>
<keyword evidence="1" id="KW-1133">Transmembrane helix</keyword>
<gene>
    <name evidence="2" type="ORF">BHLFYP23_01432</name>
</gene>
<dbReference type="RefSeq" id="WP_156341768.1">
    <property type="nucleotide sequence ID" value="NZ_CACRSY010000004.1"/>
</dbReference>
<protein>
    <recommendedName>
        <fullName evidence="3">YcxB-like protein domain-containing protein</fullName>
    </recommendedName>
</protein>
<name>A0A6N2R5I8_BLAHA</name>
<evidence type="ECO:0008006" key="3">
    <source>
        <dbReference type="Google" id="ProtNLM"/>
    </source>
</evidence>
<dbReference type="EMBL" id="CACRSY010000004">
    <property type="protein sequence ID" value="VYS75401.1"/>
    <property type="molecule type" value="Genomic_DNA"/>
</dbReference>
<accession>A0A6N2R5I8</accession>
<feature type="transmembrane region" description="Helical" evidence="1">
    <location>
        <begin position="34"/>
        <end position="53"/>
    </location>
</feature>
<evidence type="ECO:0000313" key="2">
    <source>
        <dbReference type="EMBL" id="VYS75401.1"/>
    </source>
</evidence>
<sequence>MQKINTEICFEFPKYRRLIMWWGNRQKRARDIRIRILIGLIPTIGIFIAYWYMGSRDVLLENNAGIFFILTLIFLIIAETYSILIGTPYKFAKVYWKVLRWKKDMGTYLKSISFFSDCINIEYSLLNIPFQETILYNQPVDIKVSPFGIIIEMEGEHNLIFLPKELFSNTEQYTNCKKYIEQNFDC</sequence>
<feature type="transmembrane region" description="Helical" evidence="1">
    <location>
        <begin position="65"/>
        <end position="87"/>
    </location>
</feature>
<proteinExistence type="predicted"/>
<reference evidence="2" key="1">
    <citation type="submission" date="2019-11" db="EMBL/GenBank/DDBJ databases">
        <authorList>
            <person name="Feng L."/>
        </authorList>
    </citation>
    <scope>NUCLEOTIDE SEQUENCE</scope>
    <source>
        <strain evidence="2">BhanseniiLFYP23</strain>
    </source>
</reference>
<dbReference type="AlphaFoldDB" id="A0A6N2R5I8"/>
<keyword evidence="1" id="KW-0812">Transmembrane</keyword>